<evidence type="ECO:0000256" key="7">
    <source>
        <dbReference type="ARBA" id="ARBA00023136"/>
    </source>
</evidence>
<comment type="caution">
    <text evidence="9">The sequence shown here is derived from an EMBL/GenBank/DDBJ whole genome shotgun (WGS) entry which is preliminary data.</text>
</comment>
<keyword evidence="2" id="KW-0673">Quorum sensing</keyword>
<feature type="transmembrane region" description="Helical" evidence="8">
    <location>
        <begin position="37"/>
        <end position="67"/>
    </location>
</feature>
<keyword evidence="1" id="KW-1003">Cell membrane</keyword>
<reference evidence="9 10" key="1">
    <citation type="submission" date="2023-07" db="EMBL/GenBank/DDBJ databases">
        <title>Sorghum-associated microbial communities from plants grown in Nebraska, USA.</title>
        <authorList>
            <person name="Schachtman D."/>
        </authorList>
    </citation>
    <scope>NUCLEOTIDE SEQUENCE [LARGE SCALE GENOMIC DNA]</scope>
    <source>
        <strain evidence="9 10">BE143</strain>
    </source>
</reference>
<dbReference type="RefSeq" id="WP_310165901.1">
    <property type="nucleotide sequence ID" value="NZ_JAVDUG010000001.1"/>
</dbReference>
<protein>
    <submittedName>
        <fullName evidence="9">Accessory gene regulator B</fullName>
    </submittedName>
</protein>
<dbReference type="InterPro" id="IPR006741">
    <property type="entry name" value="AgrB"/>
</dbReference>
<keyword evidence="10" id="KW-1185">Reference proteome</keyword>
<evidence type="ECO:0000256" key="5">
    <source>
        <dbReference type="ARBA" id="ARBA00022801"/>
    </source>
</evidence>
<evidence type="ECO:0000313" key="10">
    <source>
        <dbReference type="Proteomes" id="UP001266807"/>
    </source>
</evidence>
<sequence>MLEKLSKRIATAIKKADPDGPGSVEVLTYAIGIKLNWYSGLILTILFGWILGDVLNALLAFFSFVVLRKFSGGLHFKSLTVCAIFSAALFASIPLIQLSHDGVMLLTTITAAIVLCVAPRKSVDLNPSELDPYLKWISIAIVLTNFIIQSPVVALSFSAQAILLLPQKGGE</sequence>
<keyword evidence="4 8" id="KW-0812">Transmembrane</keyword>
<keyword evidence="5" id="KW-0378">Hydrolase</keyword>
<feature type="transmembrane region" description="Helical" evidence="8">
    <location>
        <begin position="139"/>
        <end position="165"/>
    </location>
</feature>
<keyword evidence="7 8" id="KW-0472">Membrane</keyword>
<evidence type="ECO:0000256" key="4">
    <source>
        <dbReference type="ARBA" id="ARBA00022692"/>
    </source>
</evidence>
<keyword evidence="3" id="KW-0645">Protease</keyword>
<evidence type="ECO:0000256" key="6">
    <source>
        <dbReference type="ARBA" id="ARBA00022989"/>
    </source>
</evidence>
<evidence type="ECO:0000256" key="1">
    <source>
        <dbReference type="ARBA" id="ARBA00022475"/>
    </source>
</evidence>
<dbReference type="SMART" id="SM00793">
    <property type="entry name" value="AgrB"/>
    <property type="match status" value="1"/>
</dbReference>
<evidence type="ECO:0000313" key="9">
    <source>
        <dbReference type="EMBL" id="MDR6776225.1"/>
    </source>
</evidence>
<feature type="transmembrane region" description="Helical" evidence="8">
    <location>
        <begin position="79"/>
        <end position="96"/>
    </location>
</feature>
<gene>
    <name evidence="9" type="ORF">J2W98_000472</name>
</gene>
<accession>A0ABU1QBK1</accession>
<evidence type="ECO:0000256" key="2">
    <source>
        <dbReference type="ARBA" id="ARBA00022654"/>
    </source>
</evidence>
<evidence type="ECO:0000256" key="3">
    <source>
        <dbReference type="ARBA" id="ARBA00022670"/>
    </source>
</evidence>
<dbReference type="EMBL" id="JAVDUG010000001">
    <property type="protein sequence ID" value="MDR6776225.1"/>
    <property type="molecule type" value="Genomic_DNA"/>
</dbReference>
<organism evidence="9 10">
    <name type="scientific">Paenibacillus peoriae</name>
    <dbReference type="NCBI Taxonomy" id="59893"/>
    <lineage>
        <taxon>Bacteria</taxon>
        <taxon>Bacillati</taxon>
        <taxon>Bacillota</taxon>
        <taxon>Bacilli</taxon>
        <taxon>Bacillales</taxon>
        <taxon>Paenibacillaceae</taxon>
        <taxon>Paenibacillus</taxon>
    </lineage>
</organism>
<evidence type="ECO:0000256" key="8">
    <source>
        <dbReference type="SAM" id="Phobius"/>
    </source>
</evidence>
<proteinExistence type="predicted"/>
<keyword evidence="6 8" id="KW-1133">Transmembrane helix</keyword>
<dbReference type="Pfam" id="PF04647">
    <property type="entry name" value="AgrB"/>
    <property type="match status" value="1"/>
</dbReference>
<dbReference type="Proteomes" id="UP001266807">
    <property type="component" value="Unassembled WGS sequence"/>
</dbReference>
<name>A0ABU1QBK1_9BACL</name>